<keyword evidence="3" id="KW-1185">Reference proteome</keyword>
<evidence type="ECO:0000256" key="1">
    <source>
        <dbReference type="SAM" id="MobiDB-lite"/>
    </source>
</evidence>
<accession>E9I7Y4</accession>
<evidence type="ECO:0000313" key="2">
    <source>
        <dbReference type="EMBL" id="EFX59896.1"/>
    </source>
</evidence>
<feature type="region of interest" description="Disordered" evidence="1">
    <location>
        <begin position="157"/>
        <end position="193"/>
    </location>
</feature>
<sequence>MVVHLEGGLVRCREPAAIARHHLKGLVAPQPLHAPRTRAIGGCRFAVAAGFTREEEARRRGVARRRTNHAHAAVFAGPADVVIVVARGRSVDEKTERVVVRVGPRQVADKAHAGGCSNEHRTAKGFAQAVFLDGRWHAQARCTEVVFQHRGRDDAGVGEFGTHAGSTASTVGVDDDLRERGQQHGGNRQADHHFDQAEATRATTHTSAPSSWWCAVSLSPARTSR</sequence>
<name>E9I7Y4_DAPPU</name>
<organism evidence="2 3">
    <name type="scientific">Daphnia pulex</name>
    <name type="common">Water flea</name>
    <dbReference type="NCBI Taxonomy" id="6669"/>
    <lineage>
        <taxon>Eukaryota</taxon>
        <taxon>Metazoa</taxon>
        <taxon>Ecdysozoa</taxon>
        <taxon>Arthropoda</taxon>
        <taxon>Crustacea</taxon>
        <taxon>Branchiopoda</taxon>
        <taxon>Diplostraca</taxon>
        <taxon>Cladocera</taxon>
        <taxon>Anomopoda</taxon>
        <taxon>Daphniidae</taxon>
        <taxon>Daphnia</taxon>
    </lineage>
</organism>
<dbReference type="KEGG" id="dpx:DAPPUDRAFT_346581"/>
<dbReference type="HOGENOM" id="CLU_1231012_0_0_1"/>
<dbReference type="InParanoid" id="E9I7Y4"/>
<protein>
    <submittedName>
        <fullName evidence="2">Uncharacterized protein</fullName>
    </submittedName>
</protein>
<proteinExistence type="predicted"/>
<gene>
    <name evidence="2" type="ORF">DAPPUDRAFT_346581</name>
</gene>
<dbReference type="AlphaFoldDB" id="E9I7Y4"/>
<reference evidence="2 3" key="1">
    <citation type="journal article" date="2011" name="Science">
        <title>The ecoresponsive genome of Daphnia pulex.</title>
        <authorList>
            <person name="Colbourne J.K."/>
            <person name="Pfrender M.E."/>
            <person name="Gilbert D."/>
            <person name="Thomas W.K."/>
            <person name="Tucker A."/>
            <person name="Oakley T.H."/>
            <person name="Tokishita S."/>
            <person name="Aerts A."/>
            <person name="Arnold G.J."/>
            <person name="Basu M.K."/>
            <person name="Bauer D.J."/>
            <person name="Caceres C.E."/>
            <person name="Carmel L."/>
            <person name="Casola C."/>
            <person name="Choi J.H."/>
            <person name="Detter J.C."/>
            <person name="Dong Q."/>
            <person name="Dusheyko S."/>
            <person name="Eads B.D."/>
            <person name="Frohlich T."/>
            <person name="Geiler-Samerotte K.A."/>
            <person name="Gerlach D."/>
            <person name="Hatcher P."/>
            <person name="Jogdeo S."/>
            <person name="Krijgsveld J."/>
            <person name="Kriventseva E.V."/>
            <person name="Kultz D."/>
            <person name="Laforsch C."/>
            <person name="Lindquist E."/>
            <person name="Lopez J."/>
            <person name="Manak J.R."/>
            <person name="Muller J."/>
            <person name="Pangilinan J."/>
            <person name="Patwardhan R.P."/>
            <person name="Pitluck S."/>
            <person name="Pritham E.J."/>
            <person name="Rechtsteiner A."/>
            <person name="Rho M."/>
            <person name="Rogozin I.B."/>
            <person name="Sakarya O."/>
            <person name="Salamov A."/>
            <person name="Schaack S."/>
            <person name="Shapiro H."/>
            <person name="Shiga Y."/>
            <person name="Skalitzky C."/>
            <person name="Smith Z."/>
            <person name="Souvorov A."/>
            <person name="Sung W."/>
            <person name="Tang Z."/>
            <person name="Tsuchiya D."/>
            <person name="Tu H."/>
            <person name="Vos H."/>
            <person name="Wang M."/>
            <person name="Wolf Y.I."/>
            <person name="Yamagata H."/>
            <person name="Yamada T."/>
            <person name="Ye Y."/>
            <person name="Shaw J.R."/>
            <person name="Andrews J."/>
            <person name="Crease T.J."/>
            <person name="Tang H."/>
            <person name="Lucas S.M."/>
            <person name="Robertson H.M."/>
            <person name="Bork P."/>
            <person name="Koonin E.V."/>
            <person name="Zdobnov E.M."/>
            <person name="Grigoriev I.V."/>
            <person name="Lynch M."/>
            <person name="Boore J.L."/>
        </authorList>
    </citation>
    <scope>NUCLEOTIDE SEQUENCE [LARGE SCALE GENOMIC DNA]</scope>
</reference>
<dbReference type="EMBL" id="GL737610">
    <property type="protein sequence ID" value="EFX59896.1"/>
    <property type="molecule type" value="Genomic_DNA"/>
</dbReference>
<dbReference type="Proteomes" id="UP000000305">
    <property type="component" value="Unassembled WGS sequence"/>
</dbReference>
<evidence type="ECO:0000313" key="3">
    <source>
        <dbReference type="Proteomes" id="UP000000305"/>
    </source>
</evidence>